<dbReference type="Proteomes" id="UP000184932">
    <property type="component" value="Unassembled WGS sequence"/>
</dbReference>
<protein>
    <submittedName>
        <fullName evidence="1">Uncharacterized protein</fullName>
    </submittedName>
</protein>
<proteinExistence type="predicted"/>
<dbReference type="RefSeq" id="WP_074257073.1">
    <property type="nucleotide sequence ID" value="NZ_FSRL01000001.1"/>
</dbReference>
<accession>A0A1N6H779</accession>
<evidence type="ECO:0000313" key="1">
    <source>
        <dbReference type="EMBL" id="SIO15629.1"/>
    </source>
</evidence>
<organism evidence="1 2">
    <name type="scientific">Vannielia litorea</name>
    <dbReference type="NCBI Taxonomy" id="1217970"/>
    <lineage>
        <taxon>Bacteria</taxon>
        <taxon>Pseudomonadati</taxon>
        <taxon>Pseudomonadota</taxon>
        <taxon>Alphaproteobacteria</taxon>
        <taxon>Rhodobacterales</taxon>
        <taxon>Paracoccaceae</taxon>
        <taxon>Vannielia</taxon>
    </lineage>
</organism>
<evidence type="ECO:0000313" key="2">
    <source>
        <dbReference type="Proteomes" id="UP000184932"/>
    </source>
</evidence>
<dbReference type="OrthoDB" id="7869496at2"/>
<dbReference type="AlphaFoldDB" id="A0A1N6H779"/>
<reference evidence="2" key="1">
    <citation type="submission" date="2016-11" db="EMBL/GenBank/DDBJ databases">
        <authorList>
            <person name="Varghese N."/>
            <person name="Submissions S."/>
        </authorList>
    </citation>
    <scope>NUCLEOTIDE SEQUENCE [LARGE SCALE GENOMIC DNA]</scope>
    <source>
        <strain evidence="2">DSM 29440</strain>
    </source>
</reference>
<dbReference type="EMBL" id="FSRL01000001">
    <property type="protein sequence ID" value="SIO15629.1"/>
    <property type="molecule type" value="Genomic_DNA"/>
</dbReference>
<name>A0A1N6H779_9RHOB</name>
<dbReference type="STRING" id="1217970.SAMN05444002_3137"/>
<gene>
    <name evidence="1" type="ORF">SAMN05444002_3137</name>
</gene>
<keyword evidence="2" id="KW-1185">Reference proteome</keyword>
<sequence length="171" mass="18597">MQRISFQVSHPTLAALMDAAQRDDISVGQLLRDAVRRELHRRHATAKTPQRADERLVAGLATLLAPAFAEAESWSQLASLLRLRGHELRPAGGGLAVHHISDGRRICKASELGQAYSTLIRRFQSPFPGHSQRHLVERVLGDVSAGADHDEVLEPLAPTGTHPPPRASGLP</sequence>